<organism evidence="17 18">
    <name type="scientific">Natranaerovirga pectinivora</name>
    <dbReference type="NCBI Taxonomy" id="682400"/>
    <lineage>
        <taxon>Bacteria</taxon>
        <taxon>Bacillati</taxon>
        <taxon>Bacillota</taxon>
        <taxon>Clostridia</taxon>
        <taxon>Lachnospirales</taxon>
        <taxon>Natranaerovirgaceae</taxon>
        <taxon>Natranaerovirga</taxon>
    </lineage>
</organism>
<evidence type="ECO:0000313" key="17">
    <source>
        <dbReference type="EMBL" id="TCT12993.1"/>
    </source>
</evidence>
<dbReference type="NCBIfam" id="TIGR00473">
    <property type="entry name" value="pssA"/>
    <property type="match status" value="1"/>
</dbReference>
<name>A0A4R3MGT4_9FIRM</name>
<evidence type="ECO:0000256" key="7">
    <source>
        <dbReference type="ARBA" id="ARBA00022679"/>
    </source>
</evidence>
<dbReference type="InterPro" id="IPR050324">
    <property type="entry name" value="CDP-alcohol_PTase-I"/>
</dbReference>
<dbReference type="Proteomes" id="UP000294902">
    <property type="component" value="Unassembled WGS sequence"/>
</dbReference>
<evidence type="ECO:0000256" key="12">
    <source>
        <dbReference type="ARBA" id="ARBA00023209"/>
    </source>
</evidence>
<sequence>MQLKKSIPNIITLFNICLGLFAIMTVICEVTNHKYIIASTLICVAAIGDYLDGKLARILSAESDLGKQLDSLSDLISFGVAPIIIAFKLNMYEMRYMAFAILSLFVLAGAYRLARYNISNFDGCFRGLPITVAGVLICIFNIINWYSMEIGSYTIYNNYITSVIIIILSYLMVSKIPFKKI</sequence>
<dbReference type="GO" id="GO:0008654">
    <property type="term" value="P:phospholipid biosynthetic process"/>
    <property type="evidence" value="ECO:0007669"/>
    <property type="project" value="UniProtKB-KW"/>
</dbReference>
<evidence type="ECO:0000313" key="18">
    <source>
        <dbReference type="Proteomes" id="UP000294902"/>
    </source>
</evidence>
<evidence type="ECO:0000256" key="11">
    <source>
        <dbReference type="ARBA" id="ARBA00023136"/>
    </source>
</evidence>
<comment type="subcellular location">
    <subcellularLocation>
        <location evidence="2">Endomembrane system</location>
        <topology evidence="2">Multi-pass membrane protein</topology>
    </subcellularLocation>
</comment>
<dbReference type="GO" id="GO:0016020">
    <property type="term" value="C:membrane"/>
    <property type="evidence" value="ECO:0007669"/>
    <property type="project" value="InterPro"/>
</dbReference>
<keyword evidence="8 16" id="KW-0812">Transmembrane</keyword>
<evidence type="ECO:0000256" key="14">
    <source>
        <dbReference type="ARBA" id="ARBA00032361"/>
    </source>
</evidence>
<feature type="transmembrane region" description="Helical" evidence="16">
    <location>
        <begin position="7"/>
        <end position="27"/>
    </location>
</feature>
<dbReference type="GO" id="GO:0003882">
    <property type="term" value="F:CDP-diacylglycerol-serine O-phosphatidyltransferase activity"/>
    <property type="evidence" value="ECO:0007669"/>
    <property type="project" value="UniProtKB-EC"/>
</dbReference>
<comment type="catalytic activity">
    <reaction evidence="1">
        <text>a CDP-1,2-diacyl-sn-glycerol + L-serine = a 1,2-diacyl-sn-glycero-3-phospho-L-serine + CMP + H(+)</text>
        <dbReference type="Rhea" id="RHEA:16913"/>
        <dbReference type="ChEBI" id="CHEBI:15378"/>
        <dbReference type="ChEBI" id="CHEBI:33384"/>
        <dbReference type="ChEBI" id="CHEBI:57262"/>
        <dbReference type="ChEBI" id="CHEBI:58332"/>
        <dbReference type="ChEBI" id="CHEBI:60377"/>
        <dbReference type="EC" id="2.7.8.8"/>
    </reaction>
</comment>
<dbReference type="EMBL" id="SMAL01000010">
    <property type="protein sequence ID" value="TCT12993.1"/>
    <property type="molecule type" value="Genomic_DNA"/>
</dbReference>
<keyword evidence="18" id="KW-1185">Reference proteome</keyword>
<keyword evidence="6" id="KW-0444">Lipid biosynthesis</keyword>
<reference evidence="17 18" key="1">
    <citation type="submission" date="2019-03" db="EMBL/GenBank/DDBJ databases">
        <title>Genomic Encyclopedia of Type Strains, Phase IV (KMG-IV): sequencing the most valuable type-strain genomes for metagenomic binning, comparative biology and taxonomic classification.</title>
        <authorList>
            <person name="Goeker M."/>
        </authorList>
    </citation>
    <scope>NUCLEOTIDE SEQUENCE [LARGE SCALE GENOMIC DNA]</scope>
    <source>
        <strain evidence="17 18">DSM 24629</strain>
    </source>
</reference>
<dbReference type="RefSeq" id="WP_132253597.1">
    <property type="nucleotide sequence ID" value="NZ_SMAL01000010.1"/>
</dbReference>
<comment type="caution">
    <text evidence="17">The sequence shown here is derived from an EMBL/GenBank/DDBJ whole genome shotgun (WGS) entry which is preliminary data.</text>
</comment>
<evidence type="ECO:0000256" key="15">
    <source>
        <dbReference type="RuleBase" id="RU003750"/>
    </source>
</evidence>
<dbReference type="OrthoDB" id="9777147at2"/>
<keyword evidence="12" id="KW-0594">Phospholipid biosynthesis</keyword>
<evidence type="ECO:0000256" key="4">
    <source>
        <dbReference type="ARBA" id="ARBA00013174"/>
    </source>
</evidence>
<evidence type="ECO:0000256" key="16">
    <source>
        <dbReference type="SAM" id="Phobius"/>
    </source>
</evidence>
<keyword evidence="10" id="KW-0443">Lipid metabolism</keyword>
<proteinExistence type="inferred from homology"/>
<evidence type="ECO:0000256" key="8">
    <source>
        <dbReference type="ARBA" id="ARBA00022692"/>
    </source>
</evidence>
<comment type="similarity">
    <text evidence="3 15">Belongs to the CDP-alcohol phosphatidyltransferase class-I family.</text>
</comment>
<dbReference type="InterPro" id="IPR000462">
    <property type="entry name" value="CDP-OH_P_trans"/>
</dbReference>
<keyword evidence="7 15" id="KW-0808">Transferase</keyword>
<dbReference type="PANTHER" id="PTHR14269:SF61">
    <property type="entry name" value="CDP-DIACYLGLYCEROL--SERINE O-PHOSPHATIDYLTRANSFERASE"/>
    <property type="match status" value="1"/>
</dbReference>
<dbReference type="EC" id="2.7.8.8" evidence="4"/>
<evidence type="ECO:0000256" key="3">
    <source>
        <dbReference type="ARBA" id="ARBA00010441"/>
    </source>
</evidence>
<dbReference type="PROSITE" id="PS00379">
    <property type="entry name" value="CDP_ALCOHOL_P_TRANSF"/>
    <property type="match status" value="1"/>
</dbReference>
<evidence type="ECO:0000256" key="13">
    <source>
        <dbReference type="ARBA" id="ARBA00023264"/>
    </source>
</evidence>
<evidence type="ECO:0000256" key="2">
    <source>
        <dbReference type="ARBA" id="ARBA00004127"/>
    </source>
</evidence>
<evidence type="ECO:0000256" key="9">
    <source>
        <dbReference type="ARBA" id="ARBA00022989"/>
    </source>
</evidence>
<evidence type="ECO:0000256" key="5">
    <source>
        <dbReference type="ARBA" id="ARBA00017171"/>
    </source>
</evidence>
<feature type="transmembrane region" description="Helical" evidence="16">
    <location>
        <begin position="96"/>
        <end position="114"/>
    </location>
</feature>
<feature type="transmembrane region" description="Helical" evidence="16">
    <location>
        <begin position="126"/>
        <end position="147"/>
    </location>
</feature>
<dbReference type="AlphaFoldDB" id="A0A4R3MGT4"/>
<gene>
    <name evidence="17" type="ORF">EDC18_11067</name>
</gene>
<dbReference type="Gene3D" id="1.20.120.1760">
    <property type="match status" value="1"/>
</dbReference>
<evidence type="ECO:0000256" key="1">
    <source>
        <dbReference type="ARBA" id="ARBA00000287"/>
    </source>
</evidence>
<evidence type="ECO:0000256" key="6">
    <source>
        <dbReference type="ARBA" id="ARBA00022516"/>
    </source>
</evidence>
<dbReference type="PANTHER" id="PTHR14269">
    <property type="entry name" value="CDP-DIACYLGLYCEROL--GLYCEROL-3-PHOSPHATE 3-PHOSPHATIDYLTRANSFERASE-RELATED"/>
    <property type="match status" value="1"/>
</dbReference>
<dbReference type="Pfam" id="PF01066">
    <property type="entry name" value="CDP-OH_P_transf"/>
    <property type="match status" value="1"/>
</dbReference>
<evidence type="ECO:0000256" key="10">
    <source>
        <dbReference type="ARBA" id="ARBA00023098"/>
    </source>
</evidence>
<dbReference type="InterPro" id="IPR004533">
    <property type="entry name" value="CDP-diaglyc--ser_O-PTrfase"/>
</dbReference>
<feature type="transmembrane region" description="Helical" evidence="16">
    <location>
        <begin position="153"/>
        <end position="173"/>
    </location>
</feature>
<accession>A0A4R3MGT4</accession>
<dbReference type="InterPro" id="IPR048254">
    <property type="entry name" value="CDP_ALCOHOL_P_TRANSF_CS"/>
</dbReference>
<dbReference type="GO" id="GO:0012505">
    <property type="term" value="C:endomembrane system"/>
    <property type="evidence" value="ECO:0007669"/>
    <property type="project" value="UniProtKB-SubCell"/>
</dbReference>
<keyword evidence="9 16" id="KW-1133">Transmembrane helix</keyword>
<dbReference type="InterPro" id="IPR043130">
    <property type="entry name" value="CDP-OH_PTrfase_TM_dom"/>
</dbReference>
<keyword evidence="11 16" id="KW-0472">Membrane</keyword>
<keyword evidence="13" id="KW-1208">Phospholipid metabolism</keyword>
<protein>
    <recommendedName>
        <fullName evidence="5">CDP-diacylglycerol--serine O-phosphatidyltransferase</fullName>
        <ecNumber evidence="4">2.7.8.8</ecNumber>
    </recommendedName>
    <alternativeName>
        <fullName evidence="14">Phosphatidylserine synthase</fullName>
    </alternativeName>
</protein>